<dbReference type="InterPro" id="IPR051419">
    <property type="entry name" value="Lys/N-term_MeTrsfase_sf"/>
</dbReference>
<keyword evidence="7" id="KW-1185">Reference proteome</keyword>
<dbReference type="EMBL" id="BLLK01000061">
    <property type="protein sequence ID" value="GFH58219.1"/>
    <property type="molecule type" value="Genomic_DNA"/>
</dbReference>
<reference evidence="6 7" key="1">
    <citation type="journal article" date="2021" name="Sci. Rep.">
        <title>The genome of the diatom Chaetoceros tenuissimus carries an ancient integrated fragment of an extant virus.</title>
        <authorList>
            <person name="Hongo Y."/>
            <person name="Kimura K."/>
            <person name="Takaki Y."/>
            <person name="Yoshida Y."/>
            <person name="Baba S."/>
            <person name="Kobayashi G."/>
            <person name="Nagasaki K."/>
            <person name="Hano T."/>
            <person name="Tomaru Y."/>
        </authorList>
    </citation>
    <scope>NUCLEOTIDE SEQUENCE [LARGE SCALE GENOMIC DNA]</scope>
    <source>
        <strain evidence="6 7">NIES-3715</strain>
    </source>
</reference>
<proteinExistence type="inferred from homology"/>
<dbReference type="PANTHER" id="PTHR12176">
    <property type="entry name" value="SAM-DEPENDENT METHYLTRANSFERASE SUPERFAMILY PROTEIN"/>
    <property type="match status" value="1"/>
</dbReference>
<feature type="coiled-coil region" evidence="4">
    <location>
        <begin position="391"/>
        <end position="425"/>
    </location>
</feature>
<comment type="caution">
    <text evidence="6">The sequence shown here is derived from an EMBL/GenBank/DDBJ whole genome shotgun (WGS) entry which is preliminary data.</text>
</comment>
<keyword evidence="2" id="KW-0489">Methyltransferase</keyword>
<evidence type="ECO:0000256" key="2">
    <source>
        <dbReference type="ARBA" id="ARBA00022603"/>
    </source>
</evidence>
<feature type="compositionally biased region" description="Basic and acidic residues" evidence="5">
    <location>
        <begin position="478"/>
        <end position="487"/>
    </location>
</feature>
<evidence type="ECO:0000256" key="3">
    <source>
        <dbReference type="ARBA" id="ARBA00022679"/>
    </source>
</evidence>
<dbReference type="Proteomes" id="UP001054902">
    <property type="component" value="Unassembled WGS sequence"/>
</dbReference>
<keyword evidence="3" id="KW-0808">Transferase</keyword>
<dbReference type="GO" id="GO:0032259">
    <property type="term" value="P:methylation"/>
    <property type="evidence" value="ECO:0007669"/>
    <property type="project" value="UniProtKB-KW"/>
</dbReference>
<dbReference type="GO" id="GO:0008168">
    <property type="term" value="F:methyltransferase activity"/>
    <property type="evidence" value="ECO:0007669"/>
    <property type="project" value="UniProtKB-KW"/>
</dbReference>
<feature type="region of interest" description="Disordered" evidence="5">
    <location>
        <begin position="478"/>
        <end position="524"/>
    </location>
</feature>
<dbReference type="SUPFAM" id="SSF53335">
    <property type="entry name" value="S-adenosyl-L-methionine-dependent methyltransferases"/>
    <property type="match status" value="1"/>
</dbReference>
<organism evidence="6 7">
    <name type="scientific">Chaetoceros tenuissimus</name>
    <dbReference type="NCBI Taxonomy" id="426638"/>
    <lineage>
        <taxon>Eukaryota</taxon>
        <taxon>Sar</taxon>
        <taxon>Stramenopiles</taxon>
        <taxon>Ochrophyta</taxon>
        <taxon>Bacillariophyta</taxon>
        <taxon>Coscinodiscophyceae</taxon>
        <taxon>Chaetocerotophycidae</taxon>
        <taxon>Chaetocerotales</taxon>
        <taxon>Chaetocerotaceae</taxon>
        <taxon>Chaetoceros</taxon>
    </lineage>
</organism>
<sequence>MSLFGRKLIDSFKTKLPRLSLPVPPYHSTQYWEKVYNQLTANDVYEWGDLSFEQLKKVKYQNVYQHGIQNIYGKDMSSCKESTEENSTEVTKTKYFEDIISVQRNVGSKSILILGCGNSDLGHDVYLHYNNVHNGTNMVDIIQCDCSPSVIKSMSERYANLPHMTIVEADACASPYSKQSHASKETIDRNEDEGKDQDSVVESCNEFPFQSESVDAVVDKGLVDALFCSEKHLIPRVMMNVHKSLKPKSSFIFFSFSQPEYLLKETVVFNSIWSQHKNESKSEENKTIVSNSRLRLWEEIEVCKLKAIYMYRFAKGETEYTEKDGLLVEKASLPSMHRKIAHKCKYLENQKKVLLAYSKTIYHTSNVGWEDKRDGVEAPGDDKLKYWRNRAMAAIKKNSELEMTITALKEELEASNRVQKRLERRSAKFQYEMEAMTAEFKNHSMSVESEKRLHENHKRNEAMKKLLGTSIRDKWSNRDLGEKDESSRSLGNTVQPVGILKNKRVGYIEERDDRREHRRSSMPV</sequence>
<comment type="similarity">
    <text evidence="1">Belongs to the methyltransferase superfamily.</text>
</comment>
<evidence type="ECO:0000313" key="7">
    <source>
        <dbReference type="Proteomes" id="UP001054902"/>
    </source>
</evidence>
<accession>A0AAD3HCK5</accession>
<evidence type="ECO:0000313" key="6">
    <source>
        <dbReference type="EMBL" id="GFH58219.1"/>
    </source>
</evidence>
<feature type="compositionally biased region" description="Basic and acidic residues" evidence="5">
    <location>
        <begin position="506"/>
        <end position="515"/>
    </location>
</feature>
<name>A0AAD3HCK5_9STRA</name>
<evidence type="ECO:0000256" key="4">
    <source>
        <dbReference type="SAM" id="Coils"/>
    </source>
</evidence>
<dbReference type="InterPro" id="IPR029063">
    <property type="entry name" value="SAM-dependent_MTases_sf"/>
</dbReference>
<evidence type="ECO:0000256" key="5">
    <source>
        <dbReference type="SAM" id="MobiDB-lite"/>
    </source>
</evidence>
<protein>
    <recommendedName>
        <fullName evidence="8">Methyltransferase domain-containing protein</fullName>
    </recommendedName>
</protein>
<evidence type="ECO:0000256" key="1">
    <source>
        <dbReference type="ARBA" id="ARBA00008361"/>
    </source>
</evidence>
<gene>
    <name evidence="6" type="ORF">CTEN210_14695</name>
</gene>
<dbReference type="PANTHER" id="PTHR12176:SF80">
    <property type="entry name" value="EEF1A LYSINE METHYLTRANSFERASE 4"/>
    <property type="match status" value="1"/>
</dbReference>
<dbReference type="AlphaFoldDB" id="A0AAD3HCK5"/>
<dbReference type="Gene3D" id="3.40.50.150">
    <property type="entry name" value="Vaccinia Virus protein VP39"/>
    <property type="match status" value="1"/>
</dbReference>
<evidence type="ECO:0008006" key="8">
    <source>
        <dbReference type="Google" id="ProtNLM"/>
    </source>
</evidence>
<keyword evidence="4" id="KW-0175">Coiled coil</keyword>